<dbReference type="STRING" id="1048340.SAMN05444487_1283"/>
<protein>
    <submittedName>
        <fullName evidence="3">Uncharacterized conserved protein YciI, contains a putative active-site phosphohistidine</fullName>
    </submittedName>
</protein>
<sequence>MGYSVIYFTQGANWNHDKPVWEQDLSSHQEYWSKYRLAENKVLAAGPFMDHMGGMIILEIEDMEEATELAKNDPAVTGGIFNYKVHPWNPLSKKF</sequence>
<dbReference type="EMBL" id="FNNQ01000028">
    <property type="protein sequence ID" value="SDX57769.1"/>
    <property type="molecule type" value="Genomic_DNA"/>
</dbReference>
<dbReference type="PANTHER" id="PTHR37828">
    <property type="entry name" value="GSR2449 PROTEIN"/>
    <property type="match status" value="1"/>
</dbReference>
<gene>
    <name evidence="3" type="ORF">SAMN05444487_1283</name>
</gene>
<dbReference type="Gene3D" id="3.30.70.1060">
    <property type="entry name" value="Dimeric alpha+beta barrel"/>
    <property type="match status" value="1"/>
</dbReference>
<evidence type="ECO:0000256" key="1">
    <source>
        <dbReference type="ARBA" id="ARBA00007689"/>
    </source>
</evidence>
<dbReference type="OrthoDB" id="162319at2"/>
<dbReference type="Pfam" id="PF03795">
    <property type="entry name" value="YCII"/>
    <property type="match status" value="1"/>
</dbReference>
<reference evidence="3 4" key="1">
    <citation type="submission" date="2016-10" db="EMBL/GenBank/DDBJ databases">
        <authorList>
            <person name="de Groot N.N."/>
        </authorList>
    </citation>
    <scope>NUCLEOTIDE SEQUENCE [LARGE SCALE GENOMIC DNA]</scope>
    <source>
        <strain evidence="3 4">DSM 45610</strain>
    </source>
</reference>
<organism evidence="3 4">
    <name type="scientific">Marininema mesophilum</name>
    <dbReference type="NCBI Taxonomy" id="1048340"/>
    <lineage>
        <taxon>Bacteria</taxon>
        <taxon>Bacillati</taxon>
        <taxon>Bacillota</taxon>
        <taxon>Bacilli</taxon>
        <taxon>Bacillales</taxon>
        <taxon>Thermoactinomycetaceae</taxon>
        <taxon>Marininema</taxon>
    </lineage>
</organism>
<accession>A0A1H3CWE3</accession>
<evidence type="ECO:0000313" key="3">
    <source>
        <dbReference type="EMBL" id="SDX57769.1"/>
    </source>
</evidence>
<dbReference type="RefSeq" id="WP_091743034.1">
    <property type="nucleotide sequence ID" value="NZ_FNNQ01000028.1"/>
</dbReference>
<dbReference type="Proteomes" id="UP000198534">
    <property type="component" value="Unassembled WGS sequence"/>
</dbReference>
<dbReference type="PANTHER" id="PTHR37828:SF1">
    <property type="entry name" value="YCII-RELATED DOMAIN-CONTAINING PROTEIN"/>
    <property type="match status" value="1"/>
</dbReference>
<feature type="domain" description="YCII-related" evidence="2">
    <location>
        <begin position="33"/>
        <end position="89"/>
    </location>
</feature>
<dbReference type="SUPFAM" id="SSF54909">
    <property type="entry name" value="Dimeric alpha+beta barrel"/>
    <property type="match status" value="1"/>
</dbReference>
<dbReference type="AlphaFoldDB" id="A0A1H3CWE3"/>
<evidence type="ECO:0000259" key="2">
    <source>
        <dbReference type="Pfam" id="PF03795"/>
    </source>
</evidence>
<dbReference type="InterPro" id="IPR011008">
    <property type="entry name" value="Dimeric_a/b-barrel"/>
</dbReference>
<name>A0A1H3CWE3_9BACL</name>
<comment type="similarity">
    <text evidence="1">Belongs to the YciI family.</text>
</comment>
<evidence type="ECO:0000313" key="4">
    <source>
        <dbReference type="Proteomes" id="UP000198534"/>
    </source>
</evidence>
<proteinExistence type="inferred from homology"/>
<keyword evidence="4" id="KW-1185">Reference proteome</keyword>
<dbReference type="InterPro" id="IPR005545">
    <property type="entry name" value="YCII"/>
</dbReference>